<dbReference type="PROSITE" id="PS51375">
    <property type="entry name" value="PPR"/>
    <property type="match status" value="3"/>
</dbReference>
<dbReference type="AlphaFoldDB" id="A0A396HP59"/>
<reference evidence="4" key="1">
    <citation type="journal article" date="2018" name="Nat. Plants">
        <title>Whole-genome landscape of Medicago truncatula symbiotic genes.</title>
        <authorList>
            <person name="Pecrix Y."/>
            <person name="Gamas P."/>
            <person name="Carrere S."/>
        </authorList>
    </citation>
    <scope>NUCLEOTIDE SEQUENCE</scope>
    <source>
        <tissue evidence="4">Leaves</tissue>
    </source>
</reference>
<dbReference type="Pfam" id="PF13041">
    <property type="entry name" value="PPR_2"/>
    <property type="match status" value="1"/>
</dbReference>
<protein>
    <submittedName>
        <fullName evidence="4">Putative pentatricopeptide</fullName>
    </submittedName>
</protein>
<dbReference type="Pfam" id="PF12854">
    <property type="entry name" value="PPR_1"/>
    <property type="match status" value="1"/>
</dbReference>
<proteinExistence type="inferred from homology"/>
<dbReference type="Gene3D" id="1.25.40.10">
    <property type="entry name" value="Tetratricopeptide repeat domain"/>
    <property type="match status" value="2"/>
</dbReference>
<feature type="repeat" description="PPR" evidence="3">
    <location>
        <begin position="59"/>
        <end position="89"/>
    </location>
</feature>
<dbReference type="PANTHER" id="PTHR46128">
    <property type="entry name" value="MITOCHONDRIAL GROUP I INTRON SPLICING FACTOR CCM1"/>
    <property type="match status" value="1"/>
</dbReference>
<evidence type="ECO:0000313" key="4">
    <source>
        <dbReference type="EMBL" id="RHN52657.1"/>
    </source>
</evidence>
<dbReference type="Proteomes" id="UP000265566">
    <property type="component" value="Chromosome 6"/>
</dbReference>
<evidence type="ECO:0000256" key="3">
    <source>
        <dbReference type="PROSITE-ProRule" id="PRU00708"/>
    </source>
</evidence>
<feature type="repeat" description="PPR" evidence="3">
    <location>
        <begin position="24"/>
        <end position="58"/>
    </location>
</feature>
<comment type="caution">
    <text evidence="4">The sequence shown here is derived from an EMBL/GenBank/DDBJ whole genome shotgun (WGS) entry which is preliminary data.</text>
</comment>
<dbReference type="NCBIfam" id="TIGR00756">
    <property type="entry name" value="PPR"/>
    <property type="match status" value="3"/>
</dbReference>
<dbReference type="Gramene" id="rna37351">
    <property type="protein sequence ID" value="RHN52657.1"/>
    <property type="gene ID" value="gene37351"/>
</dbReference>
<gene>
    <name evidence="4" type="ORF">MtrunA17_Chr6g0482871</name>
</gene>
<accession>A0A396HP59</accession>
<keyword evidence="2" id="KW-0677">Repeat</keyword>
<sequence>MVMSYKVQFLSSNWIIIAKGFKLDHVSYRTLINELCKTGETRAALQVLRKIERILVKPNVLMYTTIIDSLCKDKLVIDAYDLYSEMIKKISPDVVTYNTLVHGFCIAGQLKEAIGFIDHTLLKT</sequence>
<dbReference type="EMBL" id="PSQE01000006">
    <property type="protein sequence ID" value="RHN52657.1"/>
    <property type="molecule type" value="Genomic_DNA"/>
</dbReference>
<dbReference type="InterPro" id="IPR002885">
    <property type="entry name" value="PPR_rpt"/>
</dbReference>
<evidence type="ECO:0000256" key="1">
    <source>
        <dbReference type="ARBA" id="ARBA00007626"/>
    </source>
</evidence>
<dbReference type="InterPro" id="IPR050872">
    <property type="entry name" value="PPR_P_subfamily"/>
</dbReference>
<comment type="similarity">
    <text evidence="1">Belongs to the PPR family. P subfamily.</text>
</comment>
<feature type="repeat" description="PPR" evidence="3">
    <location>
        <begin position="93"/>
        <end position="124"/>
    </location>
</feature>
<dbReference type="PANTHER" id="PTHR46128:SF82">
    <property type="entry name" value="PENTACOTRIPEPTIDE-REPEAT REGION OF PRORP DOMAIN-CONTAINING PROTEIN"/>
    <property type="match status" value="1"/>
</dbReference>
<organism evidence="4">
    <name type="scientific">Medicago truncatula</name>
    <name type="common">Barrel medic</name>
    <name type="synonym">Medicago tribuloides</name>
    <dbReference type="NCBI Taxonomy" id="3880"/>
    <lineage>
        <taxon>Eukaryota</taxon>
        <taxon>Viridiplantae</taxon>
        <taxon>Streptophyta</taxon>
        <taxon>Embryophyta</taxon>
        <taxon>Tracheophyta</taxon>
        <taxon>Spermatophyta</taxon>
        <taxon>Magnoliopsida</taxon>
        <taxon>eudicotyledons</taxon>
        <taxon>Gunneridae</taxon>
        <taxon>Pentapetalae</taxon>
        <taxon>rosids</taxon>
        <taxon>fabids</taxon>
        <taxon>Fabales</taxon>
        <taxon>Fabaceae</taxon>
        <taxon>Papilionoideae</taxon>
        <taxon>50 kb inversion clade</taxon>
        <taxon>NPAAA clade</taxon>
        <taxon>Hologalegina</taxon>
        <taxon>IRL clade</taxon>
        <taxon>Trifolieae</taxon>
        <taxon>Medicago</taxon>
    </lineage>
</organism>
<name>A0A396HP59_MEDTR</name>
<evidence type="ECO:0000256" key="2">
    <source>
        <dbReference type="ARBA" id="ARBA00022737"/>
    </source>
</evidence>
<dbReference type="InterPro" id="IPR011990">
    <property type="entry name" value="TPR-like_helical_dom_sf"/>
</dbReference>